<dbReference type="Gene3D" id="3.30.450.40">
    <property type="match status" value="1"/>
</dbReference>
<dbReference type="PANTHER" id="PTHR45138:SF6">
    <property type="entry name" value="DIGUANYLATE CYCLASE DGCN"/>
    <property type="match status" value="1"/>
</dbReference>
<accession>A0A017RSJ1</accession>
<dbReference type="STRING" id="1403537.Q428_11635"/>
<dbReference type="InterPro" id="IPR029016">
    <property type="entry name" value="GAF-like_dom_sf"/>
</dbReference>
<dbReference type="GO" id="GO:0052621">
    <property type="term" value="F:diguanylate cyclase activity"/>
    <property type="evidence" value="ECO:0007669"/>
    <property type="project" value="TreeGrafter"/>
</dbReference>
<dbReference type="GO" id="GO:1902201">
    <property type="term" value="P:negative regulation of bacterial-type flagellum-dependent cell motility"/>
    <property type="evidence" value="ECO:0007669"/>
    <property type="project" value="TreeGrafter"/>
</dbReference>
<dbReference type="NCBIfam" id="TIGR00254">
    <property type="entry name" value="GGDEF"/>
    <property type="match status" value="1"/>
</dbReference>
<evidence type="ECO:0000259" key="1">
    <source>
        <dbReference type="PROSITE" id="PS50887"/>
    </source>
</evidence>
<evidence type="ECO:0000313" key="2">
    <source>
        <dbReference type="EMBL" id="EYE87738.1"/>
    </source>
</evidence>
<dbReference type="InterPro" id="IPR029787">
    <property type="entry name" value="Nucleotide_cyclase"/>
</dbReference>
<dbReference type="GO" id="GO:0043709">
    <property type="term" value="P:cell adhesion involved in single-species biofilm formation"/>
    <property type="evidence" value="ECO:0007669"/>
    <property type="project" value="TreeGrafter"/>
</dbReference>
<dbReference type="PANTHER" id="PTHR45138">
    <property type="entry name" value="REGULATORY COMPONENTS OF SENSORY TRANSDUCTION SYSTEM"/>
    <property type="match status" value="1"/>
</dbReference>
<comment type="caution">
    <text evidence="2">The sequence shown here is derived from an EMBL/GenBank/DDBJ whole genome shotgun (WGS) entry which is preliminary data.</text>
</comment>
<protein>
    <recommendedName>
        <fullName evidence="1">GGDEF domain-containing protein</fullName>
    </recommendedName>
</protein>
<dbReference type="InterPro" id="IPR003018">
    <property type="entry name" value="GAF"/>
</dbReference>
<dbReference type="CDD" id="cd01949">
    <property type="entry name" value="GGDEF"/>
    <property type="match status" value="1"/>
</dbReference>
<keyword evidence="3" id="KW-1185">Reference proteome</keyword>
<dbReference type="InterPro" id="IPR050469">
    <property type="entry name" value="Diguanylate_Cyclase"/>
</dbReference>
<name>A0A017RSJ1_9CLOT</name>
<reference evidence="2 3" key="1">
    <citation type="journal article" date="2014" name="Genome Announc.">
        <title>Draft Genome Sequence of Fervidicella metallireducens Strain AeBT, an Iron-Reducing Thermoanaerobe from the Great Artesian Basin.</title>
        <authorList>
            <person name="Patel B.K."/>
        </authorList>
    </citation>
    <scope>NUCLEOTIDE SEQUENCE [LARGE SCALE GENOMIC DNA]</scope>
    <source>
        <strain evidence="2 3">AeB</strain>
    </source>
</reference>
<feature type="domain" description="GGDEF" evidence="1">
    <location>
        <begin position="241"/>
        <end position="366"/>
    </location>
</feature>
<gene>
    <name evidence="2" type="ORF">Q428_11635</name>
</gene>
<dbReference type="SUPFAM" id="SSF55073">
    <property type="entry name" value="Nucleotide cyclase"/>
    <property type="match status" value="1"/>
</dbReference>
<dbReference type="GO" id="GO:0005886">
    <property type="term" value="C:plasma membrane"/>
    <property type="evidence" value="ECO:0007669"/>
    <property type="project" value="TreeGrafter"/>
</dbReference>
<dbReference type="AlphaFoldDB" id="A0A017RSJ1"/>
<dbReference type="InterPro" id="IPR043128">
    <property type="entry name" value="Rev_trsase/Diguanyl_cyclase"/>
</dbReference>
<dbReference type="Gene3D" id="3.30.70.270">
    <property type="match status" value="1"/>
</dbReference>
<evidence type="ECO:0000313" key="3">
    <source>
        <dbReference type="Proteomes" id="UP000019681"/>
    </source>
</evidence>
<dbReference type="SUPFAM" id="SSF55781">
    <property type="entry name" value="GAF domain-like"/>
    <property type="match status" value="1"/>
</dbReference>
<dbReference type="Pfam" id="PF00990">
    <property type="entry name" value="GGDEF"/>
    <property type="match status" value="1"/>
</dbReference>
<dbReference type="Pfam" id="PF13185">
    <property type="entry name" value="GAF_2"/>
    <property type="match status" value="1"/>
</dbReference>
<dbReference type="InterPro" id="IPR000160">
    <property type="entry name" value="GGDEF_dom"/>
</dbReference>
<dbReference type="OrthoDB" id="9805474at2"/>
<proteinExistence type="predicted"/>
<dbReference type="SMART" id="SM00267">
    <property type="entry name" value="GGDEF"/>
    <property type="match status" value="1"/>
</dbReference>
<dbReference type="RefSeq" id="WP_035380940.1">
    <property type="nucleotide sequence ID" value="NZ_AZQP01000040.1"/>
</dbReference>
<dbReference type="PROSITE" id="PS50887">
    <property type="entry name" value="GGDEF"/>
    <property type="match status" value="1"/>
</dbReference>
<dbReference type="Proteomes" id="UP000019681">
    <property type="component" value="Unassembled WGS sequence"/>
</dbReference>
<dbReference type="EMBL" id="AZQP01000040">
    <property type="protein sequence ID" value="EYE87738.1"/>
    <property type="molecule type" value="Genomic_DNA"/>
</dbReference>
<organism evidence="2 3">
    <name type="scientific">Fervidicella metallireducens AeB</name>
    <dbReference type="NCBI Taxonomy" id="1403537"/>
    <lineage>
        <taxon>Bacteria</taxon>
        <taxon>Bacillati</taxon>
        <taxon>Bacillota</taxon>
        <taxon>Clostridia</taxon>
        <taxon>Eubacteriales</taxon>
        <taxon>Clostridiaceae</taxon>
        <taxon>Fervidicella</taxon>
    </lineage>
</organism>
<sequence length="366" mass="43023">MHYCFTIPLLMVVALYLYHITKYSKLEYLYKRTTEINNIMLKMTEDMQEYYDIEILYRQILIDTISLIKDAEAGSILIYNKEKDLFEFKTAVGFDLDKLKSVSLKKEELFLYNKTQLKYPSIIRNPVIFDKEIVNIESYDKFIRSNSLDIKAVLSTPIYVNGELYGILNVDSKTKENAFNKYDVRLTKYISAHLEIAIKNVLLMNDLIRALRIDDLTGLYNKRYFEEIMEEKINKAYFDNTAFCLVMIDLDDFKIINDTMGHKTGDEVLRYFSKILKETLKDSDITARYAGDEFVLAIFDSDEQETDEIIRLIKQKLKENLFNGIEIKFSSGVCQYRRGMNLEDIIITADNNMYSDKRMHKRCGCI</sequence>